<dbReference type="InterPro" id="IPR049244">
    <property type="entry name" value="DUF6879"/>
</dbReference>
<evidence type="ECO:0000313" key="2">
    <source>
        <dbReference type="EMBL" id="MBR7674075.1"/>
    </source>
</evidence>
<dbReference type="EMBL" id="JAGSMN010000294">
    <property type="protein sequence ID" value="MBR7674075.1"/>
    <property type="molecule type" value="Genomic_DNA"/>
</dbReference>
<evidence type="ECO:0000313" key="3">
    <source>
        <dbReference type="Proteomes" id="UP000675554"/>
    </source>
</evidence>
<organism evidence="2 3">
    <name type="scientific">Streptomyces daliensis</name>
    <dbReference type="NCBI Taxonomy" id="299421"/>
    <lineage>
        <taxon>Bacteria</taxon>
        <taxon>Bacillati</taxon>
        <taxon>Actinomycetota</taxon>
        <taxon>Actinomycetes</taxon>
        <taxon>Kitasatosporales</taxon>
        <taxon>Streptomycetaceae</taxon>
        <taxon>Streptomyces</taxon>
    </lineage>
</organism>
<dbReference type="Proteomes" id="UP000675554">
    <property type="component" value="Unassembled WGS sequence"/>
</dbReference>
<sequence>MNSIPEFAELLAGCERSAVHFEARDAYFSNPRFEDWQQGERVDWGDRASWWRPYHQHVADAVARGVSVRRARVVSEPVTDYIRWEHYQTRANVEAGEAVRWLPRHQATGLLLPATDFWLFDDRLMRVHHFSGDGEWIDNELRDEPTLVSAYAEAFEAVWDRAIRHDEYEVK</sequence>
<proteinExistence type="predicted"/>
<feature type="domain" description="DUF6879" evidence="1">
    <location>
        <begin position="6"/>
        <end position="168"/>
    </location>
</feature>
<comment type="caution">
    <text evidence="2">The sequence shown here is derived from an EMBL/GenBank/DDBJ whole genome shotgun (WGS) entry which is preliminary data.</text>
</comment>
<gene>
    <name evidence="2" type="ORF">KDA82_13825</name>
</gene>
<dbReference type="Pfam" id="PF21806">
    <property type="entry name" value="DUF6879"/>
    <property type="match status" value="1"/>
</dbReference>
<protein>
    <recommendedName>
        <fullName evidence="1">DUF6879 domain-containing protein</fullName>
    </recommendedName>
</protein>
<name>A0A8T4IQR1_9ACTN</name>
<evidence type="ECO:0000259" key="1">
    <source>
        <dbReference type="Pfam" id="PF21806"/>
    </source>
</evidence>
<keyword evidence="3" id="KW-1185">Reference proteome</keyword>
<accession>A0A8T4IQR1</accession>
<dbReference type="AlphaFoldDB" id="A0A8T4IQR1"/>
<reference evidence="2" key="1">
    <citation type="submission" date="2021-04" db="EMBL/GenBank/DDBJ databases">
        <title>Sequencing of actinobacteria type strains.</title>
        <authorList>
            <person name="Nguyen G.-S."/>
            <person name="Wentzel A."/>
        </authorList>
    </citation>
    <scope>NUCLEOTIDE SEQUENCE</scope>
    <source>
        <strain evidence="2">DSM 42095</strain>
    </source>
</reference>